<proteinExistence type="predicted"/>
<evidence type="ECO:0000313" key="3">
    <source>
        <dbReference type="Proteomes" id="UP001432059"/>
    </source>
</evidence>
<dbReference type="InterPro" id="IPR046647">
    <property type="entry name" value="DUF6759"/>
</dbReference>
<protein>
    <recommendedName>
        <fullName evidence="1">DUF6759 domain-containing protein</fullName>
    </recommendedName>
</protein>
<evidence type="ECO:0000259" key="1">
    <source>
        <dbReference type="Pfam" id="PF20545"/>
    </source>
</evidence>
<sequence length="212" mass="23925">MKINRILFIVLIMTAALLQAQKKKKDNYNDIIASTDIIRIENFLKDAHPEDPRRAVMKSKLITLKNKKWTEGAKNAKPMEARPIITEVPNNVTQHTNSNEAEEFKKLIAENTKSHSEKTAQMLTTLFSQDIKEKEAILLVQNQSDCDIIVRLQGANKNFYNLAVPKNDSNHSVINKGKYSLTSIVCGVNYTTSKDISKGTIVTLNNPTITRK</sequence>
<dbReference type="EMBL" id="CP136426">
    <property type="protein sequence ID" value="WOC51632.1"/>
    <property type="molecule type" value="Genomic_DNA"/>
</dbReference>
<dbReference type="Pfam" id="PF20545">
    <property type="entry name" value="DUF6759"/>
    <property type="match status" value="1"/>
</dbReference>
<reference evidence="2" key="1">
    <citation type="submission" date="2023-10" db="EMBL/GenBank/DDBJ databases">
        <title>Characterization and whole genome sequencing of a novel strain of Bergeyella porcorum QD2021 isolated from pig.</title>
        <authorList>
            <person name="Liu G."/>
            <person name="Chen C."/>
            <person name="Han X."/>
        </authorList>
    </citation>
    <scope>NUCLEOTIDE SEQUENCE</scope>
    <source>
        <strain evidence="2">QD2021</strain>
    </source>
</reference>
<gene>
    <name evidence="2" type="ORF">BPO_0985</name>
</gene>
<dbReference type="KEGG" id="bpor:BPO_0985"/>
<dbReference type="Proteomes" id="UP001432059">
    <property type="component" value="Chromosome"/>
</dbReference>
<organism evidence="2 3">
    <name type="scientific">Bergeyella porcorum</name>
    <dbReference type="NCBI Taxonomy" id="1735111"/>
    <lineage>
        <taxon>Bacteria</taxon>
        <taxon>Pseudomonadati</taxon>
        <taxon>Bacteroidota</taxon>
        <taxon>Flavobacteriia</taxon>
        <taxon>Flavobacteriales</taxon>
        <taxon>Weeksellaceae</taxon>
        <taxon>Bergeyella</taxon>
    </lineage>
</organism>
<feature type="domain" description="DUF6759" evidence="1">
    <location>
        <begin position="113"/>
        <end position="206"/>
    </location>
</feature>
<name>A0AAU0F0D4_9FLAO</name>
<dbReference type="RefSeq" id="WP_327985232.1">
    <property type="nucleotide sequence ID" value="NZ_CP136426.1"/>
</dbReference>
<keyword evidence="3" id="KW-1185">Reference proteome</keyword>
<dbReference type="AlphaFoldDB" id="A0AAU0F0D4"/>
<accession>A0AAU0F0D4</accession>
<evidence type="ECO:0000313" key="2">
    <source>
        <dbReference type="EMBL" id="WOC51632.1"/>
    </source>
</evidence>